<reference evidence="1 2" key="1">
    <citation type="submission" date="2024-09" db="EMBL/GenBank/DDBJ databases">
        <authorList>
            <person name="Sun Q."/>
            <person name="Mori K."/>
        </authorList>
    </citation>
    <scope>NUCLEOTIDE SEQUENCE [LARGE SCALE GENOMIC DNA]</scope>
    <source>
        <strain evidence="1 2">NCAIM B.02301</strain>
    </source>
</reference>
<dbReference type="EMBL" id="JBHLTR010000027">
    <property type="protein sequence ID" value="MFC0560495.1"/>
    <property type="molecule type" value="Genomic_DNA"/>
</dbReference>
<comment type="caution">
    <text evidence="1">The sequence shown here is derived from an EMBL/GenBank/DDBJ whole genome shotgun (WGS) entry which is preliminary data.</text>
</comment>
<evidence type="ECO:0000313" key="2">
    <source>
        <dbReference type="Proteomes" id="UP001589833"/>
    </source>
</evidence>
<name>A0ABV6NIB2_9BACI</name>
<proteinExistence type="predicted"/>
<gene>
    <name evidence="1" type="primary">cmpA</name>
    <name evidence="1" type="ORF">ACFFH4_15940</name>
</gene>
<sequence>MPMWLRQQLKQAYLEKDRYQIKVLNQCWFYYKERETEEVQS</sequence>
<keyword evidence="2" id="KW-1185">Reference proteome</keyword>
<dbReference type="RefSeq" id="WP_273847379.1">
    <property type="nucleotide sequence ID" value="NZ_JAQQWT010000025.1"/>
</dbReference>
<dbReference type="InterPro" id="IPR047764">
    <property type="entry name" value="CmpA"/>
</dbReference>
<evidence type="ECO:0000313" key="1">
    <source>
        <dbReference type="EMBL" id="MFC0560495.1"/>
    </source>
</evidence>
<dbReference type="Proteomes" id="UP001589833">
    <property type="component" value="Unassembled WGS sequence"/>
</dbReference>
<protein>
    <submittedName>
        <fullName evidence="1">Cortex morphogenetic protein CmpA</fullName>
    </submittedName>
</protein>
<dbReference type="Pfam" id="PF26301">
    <property type="entry name" value="spore_CmpA"/>
    <property type="match status" value="1"/>
</dbReference>
<organism evidence="1 2">
    <name type="scientific">Halalkalibacter alkalisediminis</name>
    <dbReference type="NCBI Taxonomy" id="935616"/>
    <lineage>
        <taxon>Bacteria</taxon>
        <taxon>Bacillati</taxon>
        <taxon>Bacillota</taxon>
        <taxon>Bacilli</taxon>
        <taxon>Bacillales</taxon>
        <taxon>Bacillaceae</taxon>
        <taxon>Halalkalibacter</taxon>
    </lineage>
</organism>
<dbReference type="NCBIfam" id="NF033225">
    <property type="entry name" value="spore_CmpA"/>
    <property type="match status" value="1"/>
</dbReference>
<accession>A0ABV6NIB2</accession>